<evidence type="ECO:0000256" key="1">
    <source>
        <dbReference type="SAM" id="MobiDB-lite"/>
    </source>
</evidence>
<proteinExistence type="predicted"/>
<name>A0A9N7TLW3_PLEPL</name>
<comment type="caution">
    <text evidence="3">The sequence shown here is derived from an EMBL/GenBank/DDBJ whole genome shotgun (WGS) entry which is preliminary data.</text>
</comment>
<feature type="transmembrane region" description="Helical" evidence="2">
    <location>
        <begin position="45"/>
        <end position="66"/>
    </location>
</feature>
<keyword evidence="4" id="KW-1185">Reference proteome</keyword>
<keyword evidence="2" id="KW-1133">Transmembrane helix</keyword>
<sequence length="190" mass="20582">MSKQRLQRHAGLDMNIFMVKRGPSARAPPPRPPQRPGIYEDIPKIIIIALLFQAAATCVMIAFVALQTPRPPPLTRPARAHRTSPLPPHFPCPTDGGEEAQPDEQGDKAGGFITDGSSVCSRLPSPTTIRLTSSEQQSRPVRASARGLVQLALPEQKLLQKVNERDLCLGSGMWRRLGDLALQTTGAAAL</sequence>
<organism evidence="3 4">
    <name type="scientific">Pleuronectes platessa</name>
    <name type="common">European plaice</name>
    <dbReference type="NCBI Taxonomy" id="8262"/>
    <lineage>
        <taxon>Eukaryota</taxon>
        <taxon>Metazoa</taxon>
        <taxon>Chordata</taxon>
        <taxon>Craniata</taxon>
        <taxon>Vertebrata</taxon>
        <taxon>Euteleostomi</taxon>
        <taxon>Actinopterygii</taxon>
        <taxon>Neopterygii</taxon>
        <taxon>Teleostei</taxon>
        <taxon>Neoteleostei</taxon>
        <taxon>Acanthomorphata</taxon>
        <taxon>Carangaria</taxon>
        <taxon>Pleuronectiformes</taxon>
        <taxon>Pleuronectoidei</taxon>
        <taxon>Pleuronectidae</taxon>
        <taxon>Pleuronectes</taxon>
    </lineage>
</organism>
<feature type="region of interest" description="Disordered" evidence="1">
    <location>
        <begin position="70"/>
        <end position="117"/>
    </location>
</feature>
<dbReference type="EMBL" id="CADEAL010000125">
    <property type="protein sequence ID" value="CAB1414866.1"/>
    <property type="molecule type" value="Genomic_DNA"/>
</dbReference>
<evidence type="ECO:0000256" key="2">
    <source>
        <dbReference type="SAM" id="Phobius"/>
    </source>
</evidence>
<accession>A0A9N7TLW3</accession>
<gene>
    <name evidence="3" type="ORF">PLEPLA_LOCUS2578</name>
</gene>
<keyword evidence="2" id="KW-0472">Membrane</keyword>
<evidence type="ECO:0000313" key="3">
    <source>
        <dbReference type="EMBL" id="CAB1414866.1"/>
    </source>
</evidence>
<dbReference type="AlphaFoldDB" id="A0A9N7TLW3"/>
<keyword evidence="2" id="KW-0812">Transmembrane</keyword>
<dbReference type="Proteomes" id="UP001153269">
    <property type="component" value="Unassembled WGS sequence"/>
</dbReference>
<protein>
    <submittedName>
        <fullName evidence="3">Uncharacterized protein</fullName>
    </submittedName>
</protein>
<evidence type="ECO:0000313" key="4">
    <source>
        <dbReference type="Proteomes" id="UP001153269"/>
    </source>
</evidence>
<reference evidence="3" key="1">
    <citation type="submission" date="2020-03" db="EMBL/GenBank/DDBJ databases">
        <authorList>
            <person name="Weist P."/>
        </authorList>
    </citation>
    <scope>NUCLEOTIDE SEQUENCE</scope>
</reference>